<name>A0A1I0N1R9_9RHOB</name>
<dbReference type="Proteomes" id="UP000199650">
    <property type="component" value="Unassembled WGS sequence"/>
</dbReference>
<reference evidence="2 3" key="1">
    <citation type="submission" date="2016-10" db="EMBL/GenBank/DDBJ databases">
        <authorList>
            <person name="de Groot N.N."/>
        </authorList>
    </citation>
    <scope>NUCLEOTIDE SEQUENCE [LARGE SCALE GENOMIC DNA]</scope>
    <source>
        <strain evidence="2 3">DSM 29439</strain>
    </source>
</reference>
<evidence type="ECO:0000313" key="2">
    <source>
        <dbReference type="EMBL" id="SEV94687.1"/>
    </source>
</evidence>
<evidence type="ECO:0000313" key="3">
    <source>
        <dbReference type="Proteomes" id="UP000199650"/>
    </source>
</evidence>
<keyword evidence="3" id="KW-1185">Reference proteome</keyword>
<feature type="domain" description="Acyclic terpene utilisation N-terminal" evidence="1">
    <location>
        <begin position="92"/>
        <end position="355"/>
    </location>
</feature>
<organism evidence="2 3">
    <name type="scientific">Aliiroseovarius sediminilitoris</name>
    <dbReference type="NCBI Taxonomy" id="1173584"/>
    <lineage>
        <taxon>Bacteria</taxon>
        <taxon>Pseudomonadati</taxon>
        <taxon>Pseudomonadota</taxon>
        <taxon>Alphaproteobacteria</taxon>
        <taxon>Rhodobacterales</taxon>
        <taxon>Paracoccaceae</taxon>
        <taxon>Aliiroseovarius</taxon>
    </lineage>
</organism>
<dbReference type="OrthoDB" id="9763456at2"/>
<dbReference type="InterPro" id="IPR010839">
    <property type="entry name" value="AtuA_N"/>
</dbReference>
<accession>A0A1I0N1R9</accession>
<dbReference type="EMBL" id="FOJB01000001">
    <property type="protein sequence ID" value="SEV94687.1"/>
    <property type="molecule type" value="Genomic_DNA"/>
</dbReference>
<dbReference type="STRING" id="1173584.SAMN05444851_0487"/>
<dbReference type="Pfam" id="PF07287">
    <property type="entry name" value="AtuA"/>
    <property type="match status" value="1"/>
</dbReference>
<evidence type="ECO:0000259" key="1">
    <source>
        <dbReference type="Pfam" id="PF07287"/>
    </source>
</evidence>
<protein>
    <recommendedName>
        <fullName evidence="1">Acyclic terpene utilisation N-terminal domain-containing protein</fullName>
    </recommendedName>
</protein>
<dbReference type="AlphaFoldDB" id="A0A1I0N1R9"/>
<gene>
    <name evidence="2" type="ORF">SAMN05444851_0487</name>
</gene>
<proteinExistence type="predicted"/>
<dbReference type="RefSeq" id="WP_091427985.1">
    <property type="nucleotide sequence ID" value="NZ_FOJB01000001.1"/>
</dbReference>
<sequence>MVKVLIPSGALGLGYDRDALARGIAAQPDIIAIDGGSTDSGPHYLGTGTSKYSRGSTKAEWADLMAARVEAGVPLIIGTAGTCGADDAVDWLVDITREIAAERGESLKLAVLKSGQDGDAMASALEDGRITPLTPAPEISADLLRDCTNIVALAGAEQIQAALETGADIVIAGRTTDTAIISALPLARGCHAGSVWHGAKIGECGALATTSPNTGTILIEFDADGFTITPMGRDARATPRTVSAHMLYENNDPYRLYEPGGYLDVTGAQYAALDDRRVRVTGSEWVETTPYTVKLEGARRAGFQTVSLVLVRDAHYVDNIRAWVDDIRTKCTAKAAARVGGDFHIELRIIGADATLGALDTGATPGSELGVMGIVTAETEAVSREVAKMLNPYLLHHPLTEQEEMPTFAFPFSPPEMPRGAVYEFCLNHVLALDDPMEAFRLTIEEVGA</sequence>